<feature type="binding site" evidence="1">
    <location>
        <position position="227"/>
    </location>
    <ligand>
        <name>Mg(2+)</name>
        <dbReference type="ChEBI" id="CHEBI:18420"/>
        <label>3</label>
    </ligand>
</feature>
<dbReference type="PANTHER" id="PTHR30270">
    <property type="entry name" value="THIAMINE-MONOPHOSPHATE KINASE"/>
    <property type="match status" value="1"/>
</dbReference>
<feature type="binding site" evidence="1">
    <location>
        <position position="59"/>
    </location>
    <ligand>
        <name>substrate</name>
    </ligand>
</feature>
<evidence type="ECO:0000256" key="1">
    <source>
        <dbReference type="HAMAP-Rule" id="MF_02128"/>
    </source>
</evidence>
<dbReference type="GO" id="GO:0009030">
    <property type="term" value="F:thiamine-phosphate kinase activity"/>
    <property type="evidence" value="ECO:0007669"/>
    <property type="project" value="UniProtKB-EC"/>
</dbReference>
<evidence type="ECO:0000259" key="2">
    <source>
        <dbReference type="Pfam" id="PF00586"/>
    </source>
</evidence>
<dbReference type="Proteomes" id="UP001596108">
    <property type="component" value="Unassembled WGS sequence"/>
</dbReference>
<protein>
    <recommendedName>
        <fullName evidence="1">Thiamine-monophosphate kinase</fullName>
        <shortName evidence="1">TMP kinase</shortName>
        <shortName evidence="1">Thiamine-phosphate kinase</shortName>
        <ecNumber evidence="1">2.7.4.16</ecNumber>
    </recommendedName>
</protein>
<keyword evidence="1 4" id="KW-0808">Transferase</keyword>
<dbReference type="InterPro" id="IPR010918">
    <property type="entry name" value="PurM-like_C_dom"/>
</dbReference>
<comment type="caution">
    <text evidence="1">Lacks conserved residue(s) required for the propagation of feature annotation.</text>
</comment>
<name>A0ABW0R4C5_9BACL</name>
<organism evidence="4 5">
    <name type="scientific">Cohnella yongneupensis</name>
    <dbReference type="NCBI Taxonomy" id="425006"/>
    <lineage>
        <taxon>Bacteria</taxon>
        <taxon>Bacillati</taxon>
        <taxon>Bacillota</taxon>
        <taxon>Bacilli</taxon>
        <taxon>Bacillales</taxon>
        <taxon>Paenibacillaceae</taxon>
        <taxon>Cohnella</taxon>
    </lineage>
</organism>
<dbReference type="RefSeq" id="WP_378113524.1">
    <property type="nucleotide sequence ID" value="NZ_JBHSNC010000055.1"/>
</dbReference>
<dbReference type="Pfam" id="PF00586">
    <property type="entry name" value="AIRS"/>
    <property type="match status" value="1"/>
</dbReference>
<feature type="binding site" evidence="1">
    <location>
        <position position="155"/>
    </location>
    <ligand>
        <name>ATP</name>
        <dbReference type="ChEBI" id="CHEBI:30616"/>
    </ligand>
</feature>
<feature type="binding site" evidence="1">
    <location>
        <position position="337"/>
    </location>
    <ligand>
        <name>substrate</name>
    </ligand>
</feature>
<dbReference type="SUPFAM" id="SSF56042">
    <property type="entry name" value="PurM C-terminal domain-like"/>
    <property type="match status" value="1"/>
</dbReference>
<dbReference type="PANTHER" id="PTHR30270:SF0">
    <property type="entry name" value="THIAMINE-MONOPHOSPHATE KINASE"/>
    <property type="match status" value="1"/>
</dbReference>
<sequence>MPPLDEFGLIRVWTEGRQSDSFLTAAGVTVGIGDDAAVVSASAGMEWVLAVDTMVEEIHFKPETMDDADIGFKALAANVSDIAAMGGMPKHALVSVSVPARWDAKRMERLYEGLYACADKYGIAIIGGDTTSAPQHLVVAVTVVGCVESGRAIRRSGAKPGQIVFLTGPTGLSAGGLHGMLGQPGKAGKRVAPSPPKRLIDAHRRPQPSVKAGRILLEGGLATSLNDVSDGLASEAWEIAEASGVKLALRETDLPISGELAGYAGLCGIAALDWVLYGGEDYVLLGTADPGAEVALREKFREASLPLFIIGSVEEGPPGVELALASGKSKPLLKRGYNHFAKG</sequence>
<comment type="similarity">
    <text evidence="1">Belongs to the thiamine-monophosphate kinase family.</text>
</comment>
<feature type="domain" description="PurM-like C-terminal" evidence="3">
    <location>
        <begin position="159"/>
        <end position="317"/>
    </location>
</feature>
<feature type="binding site" evidence="1">
    <location>
        <position position="35"/>
    </location>
    <ligand>
        <name>Mg(2+)</name>
        <dbReference type="ChEBI" id="CHEBI:18420"/>
        <label>3</label>
    </ligand>
</feature>
<feature type="binding site" evidence="1">
    <location>
        <position position="111"/>
    </location>
    <ligand>
        <name>ATP</name>
        <dbReference type="ChEBI" id="CHEBI:30616"/>
    </ligand>
</feature>
<feature type="binding site" evidence="1">
    <location>
        <position position="81"/>
    </location>
    <ligand>
        <name>Mg(2+)</name>
        <dbReference type="ChEBI" id="CHEBI:18420"/>
        <label>3</label>
    </ligand>
</feature>
<feature type="binding site" evidence="1">
    <location>
        <position position="229"/>
    </location>
    <ligand>
        <name>ATP</name>
        <dbReference type="ChEBI" id="CHEBI:30616"/>
    </ligand>
</feature>
<feature type="binding site" evidence="1">
    <location>
        <position position="280"/>
    </location>
    <ligand>
        <name>substrate</name>
    </ligand>
</feature>
<feature type="binding site" evidence="1">
    <location>
        <position position="52"/>
    </location>
    <ligand>
        <name>Mg(2+)</name>
        <dbReference type="ChEBI" id="CHEBI:18420"/>
        <label>1</label>
    </ligand>
</feature>
<comment type="catalytic activity">
    <reaction evidence="1">
        <text>thiamine phosphate + ATP = thiamine diphosphate + ADP</text>
        <dbReference type="Rhea" id="RHEA:15913"/>
        <dbReference type="ChEBI" id="CHEBI:30616"/>
        <dbReference type="ChEBI" id="CHEBI:37575"/>
        <dbReference type="ChEBI" id="CHEBI:58937"/>
        <dbReference type="ChEBI" id="CHEBI:456216"/>
        <dbReference type="EC" id="2.7.4.16"/>
    </reaction>
</comment>
<feature type="binding site" evidence="1">
    <location>
        <position position="35"/>
    </location>
    <ligand>
        <name>Mg(2+)</name>
        <dbReference type="ChEBI" id="CHEBI:18420"/>
        <label>4</label>
    </ligand>
</feature>
<feature type="binding site" evidence="1">
    <location>
        <position position="129"/>
    </location>
    <ligand>
        <name>Mg(2+)</name>
        <dbReference type="ChEBI" id="CHEBI:18420"/>
        <label>1</label>
    </ligand>
</feature>
<comment type="caution">
    <text evidence="4">The sequence shown here is derived from an EMBL/GenBank/DDBJ whole genome shotgun (WGS) entry which is preliminary data.</text>
</comment>
<keyword evidence="1" id="KW-0547">Nucleotide-binding</keyword>
<gene>
    <name evidence="1 4" type="primary">thiL</name>
    <name evidence="4" type="ORF">ACFPQ4_19255</name>
</gene>
<evidence type="ECO:0000313" key="5">
    <source>
        <dbReference type="Proteomes" id="UP001596108"/>
    </source>
</evidence>
<feature type="domain" description="PurM-like N-terminal" evidence="2">
    <location>
        <begin position="33"/>
        <end position="147"/>
    </location>
</feature>
<dbReference type="HAMAP" id="MF_02128">
    <property type="entry name" value="TMP_kinase"/>
    <property type="match status" value="1"/>
</dbReference>
<dbReference type="Pfam" id="PF02769">
    <property type="entry name" value="AIRS_C"/>
    <property type="match status" value="1"/>
</dbReference>
<evidence type="ECO:0000259" key="3">
    <source>
        <dbReference type="Pfam" id="PF02769"/>
    </source>
</evidence>
<keyword evidence="1" id="KW-0067">ATP-binding</keyword>
<dbReference type="Gene3D" id="3.30.1330.10">
    <property type="entry name" value="PurM-like, N-terminal domain"/>
    <property type="match status" value="1"/>
</dbReference>
<dbReference type="InterPro" id="IPR016188">
    <property type="entry name" value="PurM-like_N"/>
</dbReference>
<feature type="binding site" evidence="1">
    <location>
        <begin position="128"/>
        <end position="129"/>
    </location>
    <ligand>
        <name>ATP</name>
        <dbReference type="ChEBI" id="CHEBI:30616"/>
    </ligand>
</feature>
<dbReference type="SUPFAM" id="SSF55326">
    <property type="entry name" value="PurM N-terminal domain-like"/>
    <property type="match status" value="1"/>
</dbReference>
<reference evidence="5" key="1">
    <citation type="journal article" date="2019" name="Int. J. Syst. Evol. Microbiol.">
        <title>The Global Catalogue of Microorganisms (GCM) 10K type strain sequencing project: providing services to taxonomists for standard genome sequencing and annotation.</title>
        <authorList>
            <consortium name="The Broad Institute Genomics Platform"/>
            <consortium name="The Broad Institute Genome Sequencing Center for Infectious Disease"/>
            <person name="Wu L."/>
            <person name="Ma J."/>
        </authorList>
    </citation>
    <scope>NUCLEOTIDE SEQUENCE [LARGE SCALE GENOMIC DNA]</scope>
    <source>
        <strain evidence="5">CGMCC 1.18578</strain>
    </source>
</reference>
<dbReference type="InterPro" id="IPR036921">
    <property type="entry name" value="PurM-like_N_sf"/>
</dbReference>
<comment type="function">
    <text evidence="1">Catalyzes the ATP-dependent phosphorylation of thiamine-monophosphate (TMP) to form thiamine-pyrophosphate (TPP), the active form of vitamin B1.</text>
</comment>
<dbReference type="EMBL" id="JBHSNC010000055">
    <property type="protein sequence ID" value="MFC5531563.1"/>
    <property type="molecule type" value="Genomic_DNA"/>
</dbReference>
<keyword evidence="1 4" id="KW-0418">Kinase</keyword>
<keyword evidence="1" id="KW-0460">Magnesium</keyword>
<dbReference type="Gene3D" id="3.90.650.10">
    <property type="entry name" value="PurM-like C-terminal domain"/>
    <property type="match status" value="1"/>
</dbReference>
<keyword evidence="5" id="KW-1185">Reference proteome</keyword>
<keyword evidence="1" id="KW-0784">Thiamine biosynthesis</keyword>
<dbReference type="InterPro" id="IPR006283">
    <property type="entry name" value="ThiL-like"/>
</dbReference>
<feature type="binding site" evidence="1">
    <location>
        <position position="52"/>
    </location>
    <ligand>
        <name>Mg(2+)</name>
        <dbReference type="ChEBI" id="CHEBI:18420"/>
        <label>2</label>
    </ligand>
</feature>
<feature type="binding site" evidence="1">
    <location>
        <position position="81"/>
    </location>
    <ligand>
        <name>Mg(2+)</name>
        <dbReference type="ChEBI" id="CHEBI:18420"/>
        <label>4</label>
    </ligand>
</feature>
<dbReference type="PIRSF" id="PIRSF005303">
    <property type="entry name" value="Thiam_monoph_kin"/>
    <property type="match status" value="1"/>
</dbReference>
<proteinExistence type="inferred from homology"/>
<feature type="binding site" evidence="1">
    <location>
        <position position="230"/>
    </location>
    <ligand>
        <name>Mg(2+)</name>
        <dbReference type="ChEBI" id="CHEBI:18420"/>
        <label>5</label>
    </ligand>
</feature>
<feature type="binding site" evidence="1">
    <location>
        <position position="81"/>
    </location>
    <ligand>
        <name>Mg(2+)</name>
        <dbReference type="ChEBI" id="CHEBI:18420"/>
        <label>2</label>
    </ligand>
</feature>
<dbReference type="CDD" id="cd02194">
    <property type="entry name" value="ThiL"/>
    <property type="match status" value="1"/>
</dbReference>
<evidence type="ECO:0000313" key="4">
    <source>
        <dbReference type="EMBL" id="MFC5531563.1"/>
    </source>
</evidence>
<accession>A0ABW0R4C5</accession>
<comment type="pathway">
    <text evidence="1">Cofactor biosynthesis; thiamine diphosphate biosynthesis; thiamine diphosphate from thiamine phosphate: step 1/1.</text>
</comment>
<comment type="miscellaneous">
    <text evidence="1">Reaction mechanism of ThiL seems to utilize a direct, inline transfer of the gamma-phosphate of ATP to TMP rather than a phosphorylated enzyme intermediate.</text>
</comment>
<dbReference type="EC" id="2.7.4.16" evidence="1"/>
<keyword evidence="1" id="KW-0479">Metal-binding</keyword>
<dbReference type="NCBIfam" id="TIGR01379">
    <property type="entry name" value="thiL"/>
    <property type="match status" value="1"/>
</dbReference>
<dbReference type="InterPro" id="IPR036676">
    <property type="entry name" value="PurM-like_C_sf"/>
</dbReference>